<dbReference type="STRING" id="213585.MSMAS_2521"/>
<dbReference type="FunFam" id="2.30.30.140:FF:000022">
    <property type="entry name" value="Hydrogenase assembly chaperone HybG"/>
    <property type="match status" value="1"/>
</dbReference>
<dbReference type="PANTHER" id="PTHR35177:SF2">
    <property type="entry name" value="HYDROGENASE MATURATION FACTOR HYBG"/>
    <property type="match status" value="1"/>
</dbReference>
<dbReference type="HOGENOM" id="CLU_159381_2_2_2"/>
<reference evidence="2 3" key="1">
    <citation type="submission" date="2014-07" db="EMBL/GenBank/DDBJ databases">
        <title>Methanogenic archaea and the global carbon cycle.</title>
        <authorList>
            <person name="Henriksen J.R."/>
            <person name="Luke J."/>
            <person name="Reinhart S."/>
            <person name="Benedict M.N."/>
            <person name="Youngblut N.D."/>
            <person name="Metcalf M.E."/>
            <person name="Whitaker R.J."/>
            <person name="Metcalf W.W."/>
        </authorList>
    </citation>
    <scope>NUCLEOTIDE SEQUENCE [LARGE SCALE GENOMIC DNA]</scope>
    <source>
        <strain evidence="2 3">S-6</strain>
    </source>
</reference>
<dbReference type="GO" id="GO:0005506">
    <property type="term" value="F:iron ion binding"/>
    <property type="evidence" value="ECO:0007669"/>
    <property type="project" value="TreeGrafter"/>
</dbReference>
<dbReference type="PRINTS" id="PR00445">
    <property type="entry name" value="HUPFHYPC"/>
</dbReference>
<dbReference type="Gene3D" id="2.30.30.140">
    <property type="match status" value="1"/>
</dbReference>
<evidence type="ECO:0000256" key="1">
    <source>
        <dbReference type="ARBA" id="ARBA00006018"/>
    </source>
</evidence>
<dbReference type="KEGG" id="mmj:MSMAS_2521"/>
<accession>A0A0E3RK07</accession>
<dbReference type="NCBIfam" id="TIGR00074">
    <property type="entry name" value="hypC_hupF"/>
    <property type="match status" value="1"/>
</dbReference>
<dbReference type="AlphaFoldDB" id="A0A0E3RK07"/>
<dbReference type="GO" id="GO:1902670">
    <property type="term" value="F:carbon dioxide binding"/>
    <property type="evidence" value="ECO:0007669"/>
    <property type="project" value="TreeGrafter"/>
</dbReference>
<dbReference type="Proteomes" id="UP000033097">
    <property type="component" value="Chromosome"/>
</dbReference>
<dbReference type="InterPro" id="IPR001109">
    <property type="entry name" value="Hydrogenase_HupF/HypC"/>
</dbReference>
<evidence type="ECO:0000313" key="3">
    <source>
        <dbReference type="Proteomes" id="UP000033097"/>
    </source>
</evidence>
<organism evidence="2 3">
    <name type="scientific">Methanosarcina mazei S-6</name>
    <dbReference type="NCBI Taxonomy" id="213585"/>
    <lineage>
        <taxon>Archaea</taxon>
        <taxon>Methanobacteriati</taxon>
        <taxon>Methanobacteriota</taxon>
        <taxon>Stenosarchaea group</taxon>
        <taxon>Methanomicrobia</taxon>
        <taxon>Methanosarcinales</taxon>
        <taxon>Methanosarcinaceae</taxon>
        <taxon>Methanosarcina</taxon>
    </lineage>
</organism>
<protein>
    <submittedName>
        <fullName evidence="2">[NiFe] hydrogenase metallocenter assembly protein HypC</fullName>
    </submittedName>
</protein>
<dbReference type="EMBL" id="CP009512">
    <property type="protein sequence ID" value="AKB65717.1"/>
    <property type="molecule type" value="Genomic_DNA"/>
</dbReference>
<proteinExistence type="inferred from homology"/>
<gene>
    <name evidence="2" type="ORF">MSMAS_2521</name>
</gene>
<sequence>MKFGKENGRYNMCIAIPGKMTAIVDENTATIDMGGICRDVNMALMGGAEESMIGKHFLVHVGYAISEISEEESEETMRLLKIMAGLEEIDSFENESQ</sequence>
<dbReference type="SUPFAM" id="SSF159127">
    <property type="entry name" value="HupF/HypC-like"/>
    <property type="match status" value="1"/>
</dbReference>
<evidence type="ECO:0000313" key="2">
    <source>
        <dbReference type="EMBL" id="AKB65717.1"/>
    </source>
</evidence>
<dbReference type="GO" id="GO:0051604">
    <property type="term" value="P:protein maturation"/>
    <property type="evidence" value="ECO:0007669"/>
    <property type="project" value="TreeGrafter"/>
</dbReference>
<dbReference type="PATRIC" id="fig|213585.10.peg.3184"/>
<dbReference type="Pfam" id="PF01455">
    <property type="entry name" value="HupF_HypC"/>
    <property type="match status" value="1"/>
</dbReference>
<dbReference type="PANTHER" id="PTHR35177">
    <property type="entry name" value="HYDROGENASE MATURATION FACTOR HYBG"/>
    <property type="match status" value="1"/>
</dbReference>
<comment type="similarity">
    <text evidence="1">Belongs to the HupF/HypC family.</text>
</comment>
<name>A0A0E3RK07_METMZ</name>